<gene>
    <name evidence="2" type="ORF">E4K65_26340</name>
</gene>
<keyword evidence="3" id="KW-1185">Reference proteome</keyword>
<keyword evidence="1" id="KW-0472">Membrane</keyword>
<keyword evidence="1" id="KW-0812">Transmembrane</keyword>
<evidence type="ECO:0000313" key="2">
    <source>
        <dbReference type="EMBL" id="TFV45063.1"/>
    </source>
</evidence>
<dbReference type="OrthoDB" id="8218077at2"/>
<dbReference type="EMBL" id="SPQT01000016">
    <property type="protein sequence ID" value="TFV45063.1"/>
    <property type="molecule type" value="Genomic_DNA"/>
</dbReference>
<proteinExistence type="predicted"/>
<keyword evidence="1" id="KW-1133">Transmembrane helix</keyword>
<dbReference type="RefSeq" id="WP_135176596.1">
    <property type="nucleotide sequence ID" value="NZ_SPQT01000016.1"/>
</dbReference>
<dbReference type="Proteomes" id="UP000297966">
    <property type="component" value="Unassembled WGS sequence"/>
</dbReference>
<organism evidence="2 3">
    <name type="scientific">Bradyrhizobium niftali</name>
    <dbReference type="NCBI Taxonomy" id="2560055"/>
    <lineage>
        <taxon>Bacteria</taxon>
        <taxon>Pseudomonadati</taxon>
        <taxon>Pseudomonadota</taxon>
        <taxon>Alphaproteobacteria</taxon>
        <taxon>Hyphomicrobiales</taxon>
        <taxon>Nitrobacteraceae</taxon>
        <taxon>Bradyrhizobium</taxon>
    </lineage>
</organism>
<comment type="caution">
    <text evidence="2">The sequence shown here is derived from an EMBL/GenBank/DDBJ whole genome shotgun (WGS) entry which is preliminary data.</text>
</comment>
<protein>
    <submittedName>
        <fullName evidence="2">Uncharacterized protein</fullName>
    </submittedName>
</protein>
<evidence type="ECO:0000256" key="1">
    <source>
        <dbReference type="SAM" id="Phobius"/>
    </source>
</evidence>
<accession>A0A4Y9LSM9</accession>
<feature type="transmembrane region" description="Helical" evidence="1">
    <location>
        <begin position="184"/>
        <end position="209"/>
    </location>
</feature>
<feature type="transmembrane region" description="Helical" evidence="1">
    <location>
        <begin position="256"/>
        <end position="276"/>
    </location>
</feature>
<dbReference type="AlphaFoldDB" id="A0A4Y9LSM9"/>
<sequence length="409" mass="42302">MKFSGISAKDTDDSAANLPGAQSVINQVNVDGPAIAGPLHQTRRPKTAAERQRACRQRKRQQRQIALAAVLPEVLQSNLPVTSADKLAVAADATLAAPAAITPTTLAVALPATADVTSVAPSVALSVAPSVALPVLADVSLGVPDVTLPVTAGVTPSAPAVTLPVTAGVTPVTLSHVLATRGRWVISHCLTAVALVLCGVAIAMNGLFAQSLASTDRSGRLFLALGVAADLVVHTVPSTAAQIWRARKRITAAAAWLVWLIASVFAFIGSIGFASINVTDVTLARASRVTPAVTTARAALDDAITARNRECAGGVGRFCHEREKVVTERQRALDAALSSVEQASDPQSDAAIKIVAWISAGKLKPTAEDFNMLRLVLLALLPQLGGVLLMIAGRARRNSQLVPTGCQSK</sequence>
<name>A0A4Y9LSM9_9BRAD</name>
<reference evidence="2 3" key="1">
    <citation type="submission" date="2019-03" db="EMBL/GenBank/DDBJ databases">
        <title>Bradyrhizobium diversity isolated from nodules of Chamaecrista fasciculata.</title>
        <authorList>
            <person name="Klepa M.S."/>
            <person name="Urquiaga M.O."/>
            <person name="Hungria M."/>
            <person name="Delamuta J.R."/>
        </authorList>
    </citation>
    <scope>NUCLEOTIDE SEQUENCE [LARGE SCALE GENOMIC DNA]</scope>
    <source>
        <strain evidence="2 3">CNPSo 3448</strain>
    </source>
</reference>
<evidence type="ECO:0000313" key="3">
    <source>
        <dbReference type="Proteomes" id="UP000297966"/>
    </source>
</evidence>
<feature type="transmembrane region" description="Helical" evidence="1">
    <location>
        <begin position="372"/>
        <end position="392"/>
    </location>
</feature>
<feature type="transmembrane region" description="Helical" evidence="1">
    <location>
        <begin position="221"/>
        <end position="244"/>
    </location>
</feature>